<evidence type="ECO:0000256" key="1">
    <source>
        <dbReference type="SAM" id="MobiDB-lite"/>
    </source>
</evidence>
<dbReference type="VEuPathDB" id="FungiDB:UMAG_10631"/>
<keyword evidence="3" id="KW-1185">Reference proteome</keyword>
<dbReference type="EMBL" id="CM003146">
    <property type="protein sequence ID" value="KIS69135.1"/>
    <property type="molecule type" value="Genomic_DNA"/>
</dbReference>
<dbReference type="AlphaFoldDB" id="A0A0D1E3R5"/>
<dbReference type="InParanoid" id="A0A0D1E3R5"/>
<dbReference type="RefSeq" id="XP_011389525.1">
    <property type="nucleotide sequence ID" value="XM_011391223.1"/>
</dbReference>
<feature type="region of interest" description="Disordered" evidence="1">
    <location>
        <begin position="130"/>
        <end position="205"/>
    </location>
</feature>
<feature type="compositionally biased region" description="Basic and acidic residues" evidence="1">
    <location>
        <begin position="218"/>
        <end position="238"/>
    </location>
</feature>
<evidence type="ECO:0000313" key="2">
    <source>
        <dbReference type="EMBL" id="KIS69135.1"/>
    </source>
</evidence>
<organism evidence="2 3">
    <name type="scientific">Mycosarcoma maydis</name>
    <name type="common">Corn smut fungus</name>
    <name type="synonym">Ustilago maydis</name>
    <dbReference type="NCBI Taxonomy" id="5270"/>
    <lineage>
        <taxon>Eukaryota</taxon>
        <taxon>Fungi</taxon>
        <taxon>Dikarya</taxon>
        <taxon>Basidiomycota</taxon>
        <taxon>Ustilaginomycotina</taxon>
        <taxon>Ustilaginomycetes</taxon>
        <taxon>Ustilaginales</taxon>
        <taxon>Ustilaginaceae</taxon>
        <taxon>Mycosarcoma</taxon>
    </lineage>
</organism>
<feature type="compositionally biased region" description="Basic and acidic residues" evidence="1">
    <location>
        <begin position="247"/>
        <end position="287"/>
    </location>
</feature>
<gene>
    <name evidence="2" type="ORF">UMAG_10631</name>
</gene>
<evidence type="ECO:0000313" key="3">
    <source>
        <dbReference type="Proteomes" id="UP000000561"/>
    </source>
</evidence>
<accession>A0A0D1E3R5</accession>
<sequence>MLQAIFPLVFPEEQEIEWGRIKSKILTMHRQYIAERQRLGQTGSGLLFEHLSEGIPDWHRMALDRGDTTPSEVAQAGSYDARDASDSGSCNNTAANQKQDIETDLEINATDDELESALNRRGWPSLDQLAASSQADSLGKRLSRPVTPNRSGRQSYMEDKDAAEEEQLVADRQQSKSQSSPRLATLLRPAAKRARTSSRKATEERDALIATLVQSKQERNEARIKKEEEKTKREELKTQRALAQVQWEKERLDREERWKRDELDRQETQRQEDLAREERRRKEDKQQSIDLASQIVELLQSRSQSQHQDSRGLYMLLVVP</sequence>
<feature type="compositionally biased region" description="Polar residues" evidence="1">
    <location>
        <begin position="86"/>
        <end position="97"/>
    </location>
</feature>
<name>A0A0D1E3R5_MYCMD</name>
<dbReference type="KEGG" id="uma:UMAG_10631"/>
<dbReference type="GeneID" id="23566632"/>
<proteinExistence type="predicted"/>
<reference evidence="2 3" key="1">
    <citation type="journal article" date="2006" name="Nature">
        <title>Insights from the genome of the biotrophic fungal plant pathogen Ustilago maydis.</title>
        <authorList>
            <person name="Kamper J."/>
            <person name="Kahmann R."/>
            <person name="Bolker M."/>
            <person name="Ma L.J."/>
            <person name="Brefort T."/>
            <person name="Saville B.J."/>
            <person name="Banuett F."/>
            <person name="Kronstad J.W."/>
            <person name="Gold S.E."/>
            <person name="Muller O."/>
            <person name="Perlin M.H."/>
            <person name="Wosten H.A."/>
            <person name="de Vries R."/>
            <person name="Ruiz-Herrera J."/>
            <person name="Reynaga-Pena C.G."/>
            <person name="Snetselaar K."/>
            <person name="McCann M."/>
            <person name="Perez-Martin J."/>
            <person name="Feldbrugge M."/>
            <person name="Basse C.W."/>
            <person name="Steinberg G."/>
            <person name="Ibeas J.I."/>
            <person name="Holloman W."/>
            <person name="Guzman P."/>
            <person name="Farman M."/>
            <person name="Stajich J.E."/>
            <person name="Sentandreu R."/>
            <person name="Gonzalez-Prieto J.M."/>
            <person name="Kennell J.C."/>
            <person name="Molina L."/>
            <person name="Schirawski J."/>
            <person name="Mendoza-Mendoza A."/>
            <person name="Greilinger D."/>
            <person name="Munch K."/>
            <person name="Rossel N."/>
            <person name="Scherer M."/>
            <person name="Vranes M."/>
            <person name="Ladendorf O."/>
            <person name="Vincon V."/>
            <person name="Fuchs U."/>
            <person name="Sandrock B."/>
            <person name="Meng S."/>
            <person name="Ho E.C."/>
            <person name="Cahill M.J."/>
            <person name="Boyce K.J."/>
            <person name="Klose J."/>
            <person name="Klosterman S.J."/>
            <person name="Deelstra H.J."/>
            <person name="Ortiz-Castellanos L."/>
            <person name="Li W."/>
            <person name="Sanchez-Alonso P."/>
            <person name="Schreier P.H."/>
            <person name="Hauser-Hahn I."/>
            <person name="Vaupel M."/>
            <person name="Koopmann E."/>
            <person name="Friedrich G."/>
            <person name="Voss H."/>
            <person name="Schluter T."/>
            <person name="Margolis J."/>
            <person name="Platt D."/>
            <person name="Swimmer C."/>
            <person name="Gnirke A."/>
            <person name="Chen F."/>
            <person name="Vysotskaia V."/>
            <person name="Mannhaupt G."/>
            <person name="Guldener U."/>
            <person name="Munsterkotter M."/>
            <person name="Haase D."/>
            <person name="Oesterheld M."/>
            <person name="Mewes H.W."/>
            <person name="Mauceli E.W."/>
            <person name="DeCaprio D."/>
            <person name="Wade C.M."/>
            <person name="Butler J."/>
            <person name="Young S."/>
            <person name="Jaffe D.B."/>
            <person name="Calvo S."/>
            <person name="Nusbaum C."/>
            <person name="Galagan J."/>
            <person name="Birren B.W."/>
        </authorList>
    </citation>
    <scope>NUCLEOTIDE SEQUENCE [LARGE SCALE GENOMIC DNA]</scope>
    <source>
        <strain evidence="3">DSM 14603 / FGSC 9021 / UM521</strain>
    </source>
</reference>
<protein>
    <submittedName>
        <fullName evidence="2">Uncharacterized protein</fullName>
    </submittedName>
</protein>
<feature type="region of interest" description="Disordered" evidence="1">
    <location>
        <begin position="64"/>
        <end position="97"/>
    </location>
</feature>
<feature type="region of interest" description="Disordered" evidence="1">
    <location>
        <begin position="218"/>
        <end position="287"/>
    </location>
</feature>
<dbReference type="Proteomes" id="UP000000561">
    <property type="component" value="Chromosome 7"/>
</dbReference>